<dbReference type="Pfam" id="PF14803">
    <property type="entry name" value="Zn_ribbon_Nudix"/>
    <property type="match status" value="1"/>
</dbReference>
<dbReference type="GO" id="GO:0003824">
    <property type="term" value="F:catalytic activity"/>
    <property type="evidence" value="ECO:0007669"/>
    <property type="project" value="UniProtKB-ARBA"/>
</dbReference>
<feature type="domain" description="Nudix hydrolase" evidence="1">
    <location>
        <begin position="36"/>
        <end position="159"/>
    </location>
</feature>
<organism evidence="2 3">
    <name type="scientific">Pseudothauera nasutitermitis</name>
    <dbReference type="NCBI Taxonomy" id="2565930"/>
    <lineage>
        <taxon>Bacteria</taxon>
        <taxon>Pseudomonadati</taxon>
        <taxon>Pseudomonadota</taxon>
        <taxon>Betaproteobacteria</taxon>
        <taxon>Rhodocyclales</taxon>
        <taxon>Zoogloeaceae</taxon>
        <taxon>Pseudothauera</taxon>
    </lineage>
</organism>
<dbReference type="Proteomes" id="UP000308430">
    <property type="component" value="Unassembled WGS sequence"/>
</dbReference>
<dbReference type="EMBL" id="SSOC01000002">
    <property type="protein sequence ID" value="THF66512.1"/>
    <property type="molecule type" value="Genomic_DNA"/>
</dbReference>
<evidence type="ECO:0000259" key="1">
    <source>
        <dbReference type="PROSITE" id="PS51462"/>
    </source>
</evidence>
<name>A0A4S4B1T0_9RHOO</name>
<sequence>MKFCSDCGTPVDLRIPAGDSLPRHVCPACGSIHYQNPKLVVGALAEWEGRVLLCRRAIEPRHGYWTLPAGFMENQESTADAAARETLEEACARIEVGEMFTLYDIPHISQVHIVYRARLLDLDFRPGEESLEVGLFDEADIPWEQLAFRSIEFTLRRYYEDRRQGSYRFHTGRISPPLGL</sequence>
<proteinExistence type="predicted"/>
<accession>A0A4S4B1T0</accession>
<dbReference type="AlphaFoldDB" id="A0A4S4B1T0"/>
<comment type="caution">
    <text evidence="2">The sequence shown here is derived from an EMBL/GenBank/DDBJ whole genome shotgun (WGS) entry which is preliminary data.</text>
</comment>
<dbReference type="PROSITE" id="PS51462">
    <property type="entry name" value="NUDIX"/>
    <property type="match status" value="1"/>
</dbReference>
<reference evidence="2 3" key="1">
    <citation type="submission" date="2019-04" db="EMBL/GenBank/DDBJ databases">
        <title>Azoarcus nasutitermitis sp. nov. isolated from termite nest.</title>
        <authorList>
            <person name="Lin S.-Y."/>
            <person name="Hameed A."/>
            <person name="Hsu Y.-H."/>
            <person name="Young C.-C."/>
        </authorList>
    </citation>
    <scope>NUCLEOTIDE SEQUENCE [LARGE SCALE GENOMIC DNA]</scope>
    <source>
        <strain evidence="2 3">CC-YHH838</strain>
    </source>
</reference>
<dbReference type="PANTHER" id="PTHR43222">
    <property type="entry name" value="NUDIX HYDROLASE 23"/>
    <property type="match status" value="1"/>
</dbReference>
<dbReference type="InterPro" id="IPR029401">
    <property type="entry name" value="Nudix_N"/>
</dbReference>
<dbReference type="Gene3D" id="3.90.79.10">
    <property type="entry name" value="Nucleoside Triphosphate Pyrophosphohydrolase"/>
    <property type="match status" value="1"/>
</dbReference>
<dbReference type="CDD" id="cd04511">
    <property type="entry name" value="NUDIX_Hydrolase"/>
    <property type="match status" value="1"/>
</dbReference>
<dbReference type="SUPFAM" id="SSF55811">
    <property type="entry name" value="Nudix"/>
    <property type="match status" value="1"/>
</dbReference>
<dbReference type="Pfam" id="PF00293">
    <property type="entry name" value="NUDIX"/>
    <property type="match status" value="1"/>
</dbReference>
<dbReference type="RefSeq" id="WP_136347453.1">
    <property type="nucleotide sequence ID" value="NZ_SSOC01000002.1"/>
</dbReference>
<keyword evidence="3" id="KW-1185">Reference proteome</keyword>
<evidence type="ECO:0000313" key="2">
    <source>
        <dbReference type="EMBL" id="THF66512.1"/>
    </source>
</evidence>
<dbReference type="OrthoDB" id="5417595at2"/>
<gene>
    <name evidence="2" type="ORF">E6C76_06660</name>
</gene>
<dbReference type="InterPro" id="IPR000086">
    <property type="entry name" value="NUDIX_hydrolase_dom"/>
</dbReference>
<dbReference type="Gene3D" id="2.20.70.10">
    <property type="match status" value="1"/>
</dbReference>
<dbReference type="InterPro" id="IPR015797">
    <property type="entry name" value="NUDIX_hydrolase-like_dom_sf"/>
</dbReference>
<dbReference type="PANTHER" id="PTHR43222:SF2">
    <property type="entry name" value="NUDIX HYDROLASE 23, CHLOROPLASTIC"/>
    <property type="match status" value="1"/>
</dbReference>
<evidence type="ECO:0000313" key="3">
    <source>
        <dbReference type="Proteomes" id="UP000308430"/>
    </source>
</evidence>
<protein>
    <submittedName>
        <fullName evidence="2">NUDIX domain-containing protein</fullName>
    </submittedName>
</protein>